<accession>A0A167VJY0</accession>
<gene>
    <name evidence="1" type="ORF">AAP_05547</name>
</gene>
<comment type="caution">
    <text evidence="1">The sequence shown here is derived from an EMBL/GenBank/DDBJ whole genome shotgun (WGS) entry which is preliminary data.</text>
</comment>
<protein>
    <recommendedName>
        <fullName evidence="3">BTB/POZ fold protein</fullName>
    </recommendedName>
</protein>
<sequence>MSGPMVYMEPLTSQNADMHIHVQDRTYLVHTIVIVNAFPVLAERTYQYNRGGNYHVDIDDGFDAEDVDEMITWAYIEYYGIDPCSPISYVGSGSEEAQVKMILKYAALVQMASYFESRSLEIGMISKLQQTINDLISEDTFIQIVRRYWTSALATPDIRGHFYKVAARRIPRLDSQMQFSSLPSTFLKNLDAEVQRSGADDLRPMIRLEH</sequence>
<reference evidence="1 2" key="1">
    <citation type="journal article" date="2016" name="Genome Biol. Evol.">
        <title>Divergent and convergent evolution of fungal pathogenicity.</title>
        <authorList>
            <person name="Shang Y."/>
            <person name="Xiao G."/>
            <person name="Zheng P."/>
            <person name="Cen K."/>
            <person name="Zhan S."/>
            <person name="Wang C."/>
        </authorList>
    </citation>
    <scope>NUCLEOTIDE SEQUENCE [LARGE SCALE GENOMIC DNA]</scope>
    <source>
        <strain evidence="1 2">ARSEF 7405</strain>
    </source>
</reference>
<dbReference type="VEuPathDB" id="FungiDB:AAP_05547"/>
<evidence type="ECO:0000313" key="1">
    <source>
        <dbReference type="EMBL" id="KZZ87636.1"/>
    </source>
</evidence>
<name>A0A167VJY0_9EURO</name>
<dbReference type="Proteomes" id="UP000242877">
    <property type="component" value="Unassembled WGS sequence"/>
</dbReference>
<evidence type="ECO:0000313" key="2">
    <source>
        <dbReference type="Proteomes" id="UP000242877"/>
    </source>
</evidence>
<evidence type="ECO:0008006" key="3">
    <source>
        <dbReference type="Google" id="ProtNLM"/>
    </source>
</evidence>
<dbReference type="EMBL" id="AZGZ01000032">
    <property type="protein sequence ID" value="KZZ87636.1"/>
    <property type="molecule type" value="Genomic_DNA"/>
</dbReference>
<organism evidence="1 2">
    <name type="scientific">Ascosphaera apis ARSEF 7405</name>
    <dbReference type="NCBI Taxonomy" id="392613"/>
    <lineage>
        <taxon>Eukaryota</taxon>
        <taxon>Fungi</taxon>
        <taxon>Dikarya</taxon>
        <taxon>Ascomycota</taxon>
        <taxon>Pezizomycotina</taxon>
        <taxon>Eurotiomycetes</taxon>
        <taxon>Eurotiomycetidae</taxon>
        <taxon>Onygenales</taxon>
        <taxon>Ascosphaeraceae</taxon>
        <taxon>Ascosphaera</taxon>
    </lineage>
</organism>
<dbReference type="AlphaFoldDB" id="A0A167VJY0"/>
<proteinExistence type="predicted"/>
<keyword evidence="2" id="KW-1185">Reference proteome</keyword>